<dbReference type="RefSeq" id="WP_378160689.1">
    <property type="nucleotide sequence ID" value="NZ_JBHSBU010000001.1"/>
</dbReference>
<keyword evidence="2" id="KW-1185">Reference proteome</keyword>
<accession>A0ABV8MLR6</accession>
<dbReference type="Proteomes" id="UP001595791">
    <property type="component" value="Unassembled WGS sequence"/>
</dbReference>
<dbReference type="EMBL" id="JBHSBU010000001">
    <property type="protein sequence ID" value="MFC4158235.1"/>
    <property type="molecule type" value="Genomic_DNA"/>
</dbReference>
<proteinExistence type="predicted"/>
<evidence type="ECO:0000313" key="1">
    <source>
        <dbReference type="EMBL" id="MFC4158235.1"/>
    </source>
</evidence>
<evidence type="ECO:0000313" key="2">
    <source>
        <dbReference type="Proteomes" id="UP001595791"/>
    </source>
</evidence>
<gene>
    <name evidence="1" type="ORF">ACFOW7_02570</name>
</gene>
<name>A0ABV8MLR6_9NEIS</name>
<organism evidence="1 2">
    <name type="scientific">Chitinimonas lacunae</name>
    <dbReference type="NCBI Taxonomy" id="1963018"/>
    <lineage>
        <taxon>Bacteria</taxon>
        <taxon>Pseudomonadati</taxon>
        <taxon>Pseudomonadota</taxon>
        <taxon>Betaproteobacteria</taxon>
        <taxon>Neisseriales</taxon>
        <taxon>Chitinibacteraceae</taxon>
        <taxon>Chitinimonas</taxon>
    </lineage>
</organism>
<protein>
    <submittedName>
        <fullName evidence="1">Uncharacterized protein</fullName>
    </submittedName>
</protein>
<comment type="caution">
    <text evidence="1">The sequence shown here is derived from an EMBL/GenBank/DDBJ whole genome shotgun (WGS) entry which is preliminary data.</text>
</comment>
<reference evidence="2" key="1">
    <citation type="journal article" date="2019" name="Int. J. Syst. Evol. Microbiol.">
        <title>The Global Catalogue of Microorganisms (GCM) 10K type strain sequencing project: providing services to taxonomists for standard genome sequencing and annotation.</title>
        <authorList>
            <consortium name="The Broad Institute Genomics Platform"/>
            <consortium name="The Broad Institute Genome Sequencing Center for Infectious Disease"/>
            <person name="Wu L."/>
            <person name="Ma J."/>
        </authorList>
    </citation>
    <scope>NUCLEOTIDE SEQUENCE [LARGE SCALE GENOMIC DNA]</scope>
    <source>
        <strain evidence="2">LMG 29894</strain>
    </source>
</reference>
<sequence>MHSPEIPPNPQATAINAEAIKRKKVRRLLELIYTAIEPLPPATAQAFIEDVCIQAALLRIANFAKTSLPHGMPLPAAVKQAIARLRVDDGEAKT</sequence>